<comment type="similarity">
    <text evidence="7">Belongs to the YfgM family.</text>
</comment>
<dbReference type="EMBL" id="QORE01000017">
    <property type="protein sequence ID" value="RCI76621.1"/>
    <property type="molecule type" value="Genomic_DNA"/>
</dbReference>
<dbReference type="PANTHER" id="PTHR38035">
    <property type="entry name" value="UPF0070 PROTEIN YFGM"/>
    <property type="match status" value="1"/>
</dbReference>
<dbReference type="Proteomes" id="UP000253594">
    <property type="component" value="Unassembled WGS sequence"/>
</dbReference>
<comment type="subcellular location">
    <subcellularLocation>
        <location evidence="1">Cell membrane</location>
        <topology evidence="1">Single-pass type II membrane protein</topology>
    </subcellularLocation>
</comment>
<evidence type="ECO:0000256" key="5">
    <source>
        <dbReference type="ARBA" id="ARBA00023136"/>
    </source>
</evidence>
<dbReference type="InterPro" id="IPR026039">
    <property type="entry name" value="YfgM"/>
</dbReference>
<comment type="caution">
    <text evidence="10">The sequence shown here is derived from an EMBL/GenBank/DDBJ whole genome shotgun (WGS) entry which is preliminary data.</text>
</comment>
<dbReference type="SUPFAM" id="SSF48452">
    <property type="entry name" value="TPR-like"/>
    <property type="match status" value="1"/>
</dbReference>
<name>A0A367MHL1_PSEAI</name>
<accession>A0A367MHL1</accession>
<evidence type="ECO:0000313" key="11">
    <source>
        <dbReference type="Proteomes" id="UP000253594"/>
    </source>
</evidence>
<dbReference type="Gene3D" id="1.25.40.10">
    <property type="entry name" value="Tetratricopeptide repeat domain"/>
    <property type="match status" value="1"/>
</dbReference>
<keyword evidence="4" id="KW-1133">Transmembrane helix</keyword>
<dbReference type="PANTHER" id="PTHR38035:SF1">
    <property type="entry name" value="ANCILLARY SECYEG TRANSLOCON SUBUNIT"/>
    <property type="match status" value="1"/>
</dbReference>
<sequence length="214" mass="23124">MTSRTEDEDLAQIKDWWQRNGKPLVTGGILALAVVFGWQAWQKYQTNQAQGASIVYQQLIETALNPAGQPDPAKVAELAGKLKSEFGGTHYAQYGSLFVAKVAVDSGKLDDAVAELKAVMDKPADATLGELARQRLARVLAAQGKVEEGLKLLDGDADKAYVSTREELRGDLLVQLKRTDEARAAYEKAKQALPEDGAGDALQIKLDDLSKGEA</sequence>
<evidence type="ECO:0000256" key="8">
    <source>
        <dbReference type="ARBA" id="ARBA00024235"/>
    </source>
</evidence>
<dbReference type="GO" id="GO:0005886">
    <property type="term" value="C:plasma membrane"/>
    <property type="evidence" value="ECO:0007669"/>
    <property type="project" value="UniProtKB-SubCell"/>
</dbReference>
<proteinExistence type="inferred from homology"/>
<evidence type="ECO:0000313" key="10">
    <source>
        <dbReference type="EMBL" id="RCI76621.1"/>
    </source>
</evidence>
<evidence type="ECO:0000256" key="3">
    <source>
        <dbReference type="ARBA" id="ARBA00022692"/>
    </source>
</evidence>
<keyword evidence="2" id="KW-1003">Cell membrane</keyword>
<evidence type="ECO:0000256" key="2">
    <source>
        <dbReference type="ARBA" id="ARBA00022475"/>
    </source>
</evidence>
<evidence type="ECO:0000256" key="6">
    <source>
        <dbReference type="ARBA" id="ARBA00023186"/>
    </source>
</evidence>
<organism evidence="10 11">
    <name type="scientific">Pseudomonas aeruginosa</name>
    <dbReference type="NCBI Taxonomy" id="287"/>
    <lineage>
        <taxon>Bacteria</taxon>
        <taxon>Pseudomonadati</taxon>
        <taxon>Pseudomonadota</taxon>
        <taxon>Gammaproteobacteria</taxon>
        <taxon>Pseudomonadales</taxon>
        <taxon>Pseudomonadaceae</taxon>
        <taxon>Pseudomonas</taxon>
    </lineage>
</organism>
<dbReference type="AlphaFoldDB" id="A0A367MHL1"/>
<keyword evidence="3" id="KW-0812">Transmembrane</keyword>
<reference evidence="10 11" key="1">
    <citation type="submission" date="2018-07" db="EMBL/GenBank/DDBJ databases">
        <title>Mechanisms of high-level aminoglycoside resistance among Gram-negative pathogens in Brazil.</title>
        <authorList>
            <person name="Ballaben A.S."/>
            <person name="Darini A.L.C."/>
            <person name="Doi Y."/>
        </authorList>
    </citation>
    <scope>NUCLEOTIDE SEQUENCE [LARGE SCALE GENOMIC DNA]</scope>
    <source>
        <strain evidence="10 11">B2-305</strain>
    </source>
</reference>
<evidence type="ECO:0000256" key="1">
    <source>
        <dbReference type="ARBA" id="ARBA00004401"/>
    </source>
</evidence>
<dbReference type="PIRSF" id="PIRSF006170">
    <property type="entry name" value="YfgM"/>
    <property type="match status" value="1"/>
</dbReference>
<dbReference type="GO" id="GO:0044877">
    <property type="term" value="F:protein-containing complex binding"/>
    <property type="evidence" value="ECO:0007669"/>
    <property type="project" value="InterPro"/>
</dbReference>
<gene>
    <name evidence="10" type="ORF">DT376_01420</name>
</gene>
<evidence type="ECO:0000259" key="9">
    <source>
        <dbReference type="Pfam" id="PF09976"/>
    </source>
</evidence>
<feature type="domain" description="Ancillary SecYEG translocon subunit/Cell division coordinator CpoB TPR" evidence="9">
    <location>
        <begin position="14"/>
        <end position="210"/>
    </location>
</feature>
<dbReference type="Pfam" id="PF09976">
    <property type="entry name" value="TPR_21"/>
    <property type="match status" value="1"/>
</dbReference>
<dbReference type="InterPro" id="IPR011990">
    <property type="entry name" value="TPR-like_helical_dom_sf"/>
</dbReference>
<protein>
    <recommendedName>
        <fullName evidence="8">Ancillary SecYEG translocon subunit</fullName>
    </recommendedName>
</protein>
<evidence type="ECO:0000256" key="4">
    <source>
        <dbReference type="ARBA" id="ARBA00022989"/>
    </source>
</evidence>
<evidence type="ECO:0000256" key="7">
    <source>
        <dbReference type="ARBA" id="ARBA00024197"/>
    </source>
</evidence>
<keyword evidence="5" id="KW-0472">Membrane</keyword>
<dbReference type="InterPro" id="IPR018704">
    <property type="entry name" value="SecYEG/CpoB_TPR"/>
</dbReference>
<keyword evidence="6" id="KW-0143">Chaperone</keyword>